<dbReference type="eggNOG" id="ENOG503313W">
    <property type="taxonomic scope" value="Bacteria"/>
</dbReference>
<organism evidence="1 2">
    <name type="scientific">Hyphomonas johnsonii MHS-2</name>
    <dbReference type="NCBI Taxonomy" id="1280950"/>
    <lineage>
        <taxon>Bacteria</taxon>
        <taxon>Pseudomonadati</taxon>
        <taxon>Pseudomonadota</taxon>
        <taxon>Alphaproteobacteria</taxon>
        <taxon>Hyphomonadales</taxon>
        <taxon>Hyphomonadaceae</taxon>
        <taxon>Hyphomonas</taxon>
    </lineage>
</organism>
<gene>
    <name evidence="1" type="ORF">HJO_09614</name>
</gene>
<dbReference type="AlphaFoldDB" id="A0A059FNT6"/>
<name>A0A059FNT6_9PROT</name>
<evidence type="ECO:0000313" key="1">
    <source>
        <dbReference type="EMBL" id="KCZ92282.1"/>
    </source>
</evidence>
<evidence type="ECO:0008006" key="3">
    <source>
        <dbReference type="Google" id="ProtNLM"/>
    </source>
</evidence>
<keyword evidence="2" id="KW-1185">Reference proteome</keyword>
<dbReference type="PATRIC" id="fig|1280950.3.peg.1923"/>
<dbReference type="EMBL" id="ARYK01000004">
    <property type="protein sequence ID" value="KCZ92282.1"/>
    <property type="molecule type" value="Genomic_DNA"/>
</dbReference>
<evidence type="ECO:0000313" key="2">
    <source>
        <dbReference type="Proteomes" id="UP000025171"/>
    </source>
</evidence>
<dbReference type="OrthoDB" id="9807358at2"/>
<sequence length="179" mass="19852">MQYLLGILIIVAATGLWSWRLRMARDRARAAADMARAAANLPHKLAFRYKAGRNGLTRIEDPREAAAIMMMEVARARGGPLTQKQSDAIDEEIMRHFGFSPSDANELTAHAAWVTNHAPLPEQTMRSLSQLILSDRNLGSKEIIDLDSMLVAVSEAEGVPTRDQLSLLQVYRDRAGLKT</sequence>
<proteinExistence type="predicted"/>
<reference evidence="1 2" key="1">
    <citation type="journal article" date="2014" name="Antonie Van Leeuwenhoek">
        <title>Hyphomonas beringensis sp. nov. and Hyphomonas chukchiensis sp. nov., isolated from surface seawater of the Bering Sea and Chukchi Sea.</title>
        <authorList>
            <person name="Li C."/>
            <person name="Lai Q."/>
            <person name="Li G."/>
            <person name="Dong C."/>
            <person name="Wang J."/>
            <person name="Liao Y."/>
            <person name="Shao Z."/>
        </authorList>
    </citation>
    <scope>NUCLEOTIDE SEQUENCE [LARGE SCALE GENOMIC DNA]</scope>
    <source>
        <strain evidence="1 2">MHS-2</strain>
    </source>
</reference>
<dbReference type="Proteomes" id="UP000025171">
    <property type="component" value="Unassembled WGS sequence"/>
</dbReference>
<comment type="caution">
    <text evidence="1">The sequence shown here is derived from an EMBL/GenBank/DDBJ whole genome shotgun (WGS) entry which is preliminary data.</text>
</comment>
<dbReference type="RefSeq" id="WP_035616516.1">
    <property type="nucleotide sequence ID" value="NZ_ARYK01000004.1"/>
</dbReference>
<protein>
    <recommendedName>
        <fullName evidence="3">Co-chaperone DjlA N-terminal domain-containing protein</fullName>
    </recommendedName>
</protein>
<accession>A0A059FNT6</accession>
<dbReference type="STRING" id="1280950.HJO_09614"/>